<dbReference type="GO" id="GO:0050660">
    <property type="term" value="F:flavin adenine dinucleotide binding"/>
    <property type="evidence" value="ECO:0007669"/>
    <property type="project" value="InterPro"/>
</dbReference>
<protein>
    <submittedName>
        <fullName evidence="3">Uncharacterized protein</fullName>
    </submittedName>
</protein>
<keyword evidence="2" id="KW-0274">FAD</keyword>
<dbReference type="KEGG" id="dpl:KGM_205789"/>
<dbReference type="eggNOG" id="KOG1238">
    <property type="taxonomic scope" value="Eukaryota"/>
</dbReference>
<dbReference type="PROSITE" id="PS00624">
    <property type="entry name" value="GMC_OXRED_2"/>
    <property type="match status" value="1"/>
</dbReference>
<dbReference type="Proteomes" id="UP000007151">
    <property type="component" value="Unassembled WGS sequence"/>
</dbReference>
<dbReference type="Gene3D" id="3.50.50.60">
    <property type="entry name" value="FAD/NAD(P)-binding domain"/>
    <property type="match status" value="1"/>
</dbReference>
<dbReference type="STRING" id="278856.A0A212EHV5"/>
<dbReference type="Gene3D" id="3.30.560.10">
    <property type="entry name" value="Glucose Oxidase, domain 3"/>
    <property type="match status" value="1"/>
</dbReference>
<proteinExistence type="inferred from homology"/>
<dbReference type="InterPro" id="IPR012132">
    <property type="entry name" value="GMC_OxRdtase"/>
</dbReference>
<dbReference type="InterPro" id="IPR036188">
    <property type="entry name" value="FAD/NAD-bd_sf"/>
</dbReference>
<name>A0A212EHV5_DANPL</name>
<comment type="similarity">
    <text evidence="1">Belongs to the GMC oxidoreductase family.</text>
</comment>
<gene>
    <name evidence="3" type="ORF">KGM_205789</name>
</gene>
<dbReference type="Pfam" id="PF05199">
    <property type="entry name" value="GMC_oxred_C"/>
    <property type="match status" value="1"/>
</dbReference>
<dbReference type="OrthoDB" id="269227at2759"/>
<dbReference type="InterPro" id="IPR007867">
    <property type="entry name" value="GMC_OxRtase_C"/>
</dbReference>
<feature type="binding site" evidence="2">
    <location>
        <position position="233"/>
    </location>
    <ligand>
        <name>FAD</name>
        <dbReference type="ChEBI" id="CHEBI:57692"/>
    </ligand>
</feature>
<keyword evidence="2" id="KW-0285">Flavoprotein</keyword>
<keyword evidence="4" id="KW-1185">Reference proteome</keyword>
<sequence>MRRLIYTALLLNTLLYTKAIDIYEEDDSVDVENGPYDIPNNIENNANVRSFRNSRILWPYPLNNKSDPIKGNEEPSSDENVLHLSKLKNGNRKARFGYWSYPQSPIVDIMMQTVASNYNPTNANDPFDFLRDSYPLPKGYNEPLNEYDYVIVGAGSSGSVLAARLTEDKPRASVLLIEAGKPEMLLSDIPALTQYLQQTDYVWPYTMEHQPGVCMGSEEQRCYAPRGKAIGGTSVTNSMFYTRGRPQDWDRIAADGNFGWSYEEVLKYYMKSERSELKKYRDQPYRGRDGELTVENVPFKTGLVEAFLAAGRMLGHPTIDYNAPDQLGFGYVQTITNRGHRLSAAKAFLHRHKGRKNLHILSEAKATKVIIDPQTKKVSGVEYIKNNIKHRVNCRREVILSAGPIGSPQLLMLSGIGPKEHLQTLGIPVVMDLKVGRTLYDHIGFPGVIFKLKSTNASLLEPKVATLPNLMQWLQFGDGLLASPGGVEAIGYLKTALSEDPELVPDIELLSMGGSITQDSGGAIRRSMRISENTYARAFHTLNGMDTWQAIPTLLYPRSKGYMELRDTSPFSHPKLYGNYLTDPKDLATLKEAVKHIIQLGESQPFKKYDATLHLPQYPTCSTYPLGSDAYWECAIRTLIVSFHEPIGTCKMGPSNDFEAVVDNNLRVYGIEGLRVADASVIPRPIGARTNVPEIMIGEKAADLIRNTWSNNV</sequence>
<dbReference type="InterPro" id="IPR000172">
    <property type="entry name" value="GMC_OxRdtase_N"/>
</dbReference>
<dbReference type="GO" id="GO:0016614">
    <property type="term" value="F:oxidoreductase activity, acting on CH-OH group of donors"/>
    <property type="evidence" value="ECO:0007669"/>
    <property type="project" value="InterPro"/>
</dbReference>
<dbReference type="Pfam" id="PF00732">
    <property type="entry name" value="GMC_oxred_N"/>
    <property type="match status" value="1"/>
</dbReference>
<evidence type="ECO:0000313" key="3">
    <source>
        <dbReference type="EMBL" id="OWR41062.1"/>
    </source>
</evidence>
<dbReference type="EMBL" id="AGBW02014789">
    <property type="protein sequence ID" value="OWR41062.1"/>
    <property type="molecule type" value="Genomic_DNA"/>
</dbReference>
<dbReference type="SUPFAM" id="SSF54373">
    <property type="entry name" value="FAD-linked reductases, C-terminal domain"/>
    <property type="match status" value="1"/>
</dbReference>
<dbReference type="PIRSF" id="PIRSF000137">
    <property type="entry name" value="Alcohol_oxidase"/>
    <property type="match status" value="1"/>
</dbReference>
<dbReference type="PANTHER" id="PTHR11552:SF208">
    <property type="entry name" value="RE36204P-RELATED"/>
    <property type="match status" value="1"/>
</dbReference>
<organism evidence="3 4">
    <name type="scientific">Danaus plexippus plexippus</name>
    <dbReference type="NCBI Taxonomy" id="278856"/>
    <lineage>
        <taxon>Eukaryota</taxon>
        <taxon>Metazoa</taxon>
        <taxon>Ecdysozoa</taxon>
        <taxon>Arthropoda</taxon>
        <taxon>Hexapoda</taxon>
        <taxon>Insecta</taxon>
        <taxon>Pterygota</taxon>
        <taxon>Neoptera</taxon>
        <taxon>Endopterygota</taxon>
        <taxon>Lepidoptera</taxon>
        <taxon>Glossata</taxon>
        <taxon>Ditrysia</taxon>
        <taxon>Papilionoidea</taxon>
        <taxon>Nymphalidae</taxon>
        <taxon>Danainae</taxon>
        <taxon>Danaini</taxon>
        <taxon>Danaina</taxon>
        <taxon>Danaus</taxon>
        <taxon>Danaus</taxon>
    </lineage>
</organism>
<evidence type="ECO:0000313" key="4">
    <source>
        <dbReference type="Proteomes" id="UP000007151"/>
    </source>
</evidence>
<reference evidence="3 4" key="1">
    <citation type="journal article" date="2011" name="Cell">
        <title>The monarch butterfly genome yields insights into long-distance migration.</title>
        <authorList>
            <person name="Zhan S."/>
            <person name="Merlin C."/>
            <person name="Boore J.L."/>
            <person name="Reppert S.M."/>
        </authorList>
    </citation>
    <scope>NUCLEOTIDE SEQUENCE [LARGE SCALE GENOMIC DNA]</scope>
    <source>
        <strain evidence="3">F-2</strain>
    </source>
</reference>
<evidence type="ECO:0000256" key="2">
    <source>
        <dbReference type="PIRSR" id="PIRSR000137-2"/>
    </source>
</evidence>
<evidence type="ECO:0000256" key="1">
    <source>
        <dbReference type="ARBA" id="ARBA00010790"/>
    </source>
</evidence>
<comment type="caution">
    <text evidence="3">The sequence shown here is derived from an EMBL/GenBank/DDBJ whole genome shotgun (WGS) entry which is preliminary data.</text>
</comment>
<comment type="cofactor">
    <cofactor evidence="2">
        <name>FAD</name>
        <dbReference type="ChEBI" id="CHEBI:57692"/>
    </cofactor>
</comment>
<dbReference type="PANTHER" id="PTHR11552">
    <property type="entry name" value="GLUCOSE-METHANOL-CHOLINE GMC OXIDOREDUCTASE"/>
    <property type="match status" value="1"/>
</dbReference>
<dbReference type="AlphaFoldDB" id="A0A212EHV5"/>
<dbReference type="SUPFAM" id="SSF51905">
    <property type="entry name" value="FAD/NAD(P)-binding domain"/>
    <property type="match status" value="1"/>
</dbReference>
<accession>A0A212EHV5</accession>